<accession>A0A0Q1DRS5</accession>
<dbReference type="AlphaFoldDB" id="A0A0Q1DRS5"/>
<name>A0A0Q1DRS5_9FLAO</name>
<dbReference type="Pfam" id="PF10543">
    <property type="entry name" value="ORF6N"/>
    <property type="match status" value="1"/>
</dbReference>
<protein>
    <submittedName>
        <fullName evidence="3">DNA-binding protein</fullName>
    </submittedName>
</protein>
<feature type="coiled-coil region" evidence="1">
    <location>
        <begin position="116"/>
        <end position="143"/>
    </location>
</feature>
<dbReference type="InterPro" id="IPR018873">
    <property type="entry name" value="KilA-N_DNA-bd_domain"/>
</dbReference>
<comment type="caution">
    <text evidence="3">The sequence shown here is derived from an EMBL/GenBank/DDBJ whole genome shotgun (WGS) entry which is preliminary data.</text>
</comment>
<dbReference type="STRING" id="346185.AAY42_01120"/>
<reference evidence="3 4" key="1">
    <citation type="submission" date="2015-04" db="EMBL/GenBank/DDBJ databases">
        <title>Complete genome of flavobacterium.</title>
        <authorList>
            <person name="Kwon Y.M."/>
            <person name="Kim S.-J."/>
        </authorList>
    </citation>
    <scope>NUCLEOTIDE SEQUENCE [LARGE SCALE GENOMIC DNA]</scope>
    <source>
        <strain evidence="3 4">DK169</strain>
    </source>
</reference>
<keyword evidence="4" id="KW-1185">Reference proteome</keyword>
<sequence length="175" mass="20502">MELQAIQTRIYEVRGQKVLLDFDLAMLYGTETKKLKQAVRRNLARFPSDFMFELTKEEYMALRSQIVTLDNEGRGKHSKYNPFAFTEQGIAMLASVLRSPQAIEVNIQIVRAFVFLRKYALSHNELTRKLTELEAKYNKQFKDVFEALNYLLKKDKNEIAQSKRRPIGFKKNQSD</sequence>
<keyword evidence="3" id="KW-0238">DNA-binding</keyword>
<evidence type="ECO:0000313" key="4">
    <source>
        <dbReference type="Proteomes" id="UP000050827"/>
    </source>
</evidence>
<dbReference type="Proteomes" id="UP000050827">
    <property type="component" value="Unassembled WGS sequence"/>
</dbReference>
<feature type="domain" description="KilA-N DNA-binding" evidence="2">
    <location>
        <begin position="9"/>
        <end position="96"/>
    </location>
</feature>
<dbReference type="EMBL" id="LCTZ01000002">
    <property type="protein sequence ID" value="KQC31541.1"/>
    <property type="molecule type" value="Genomic_DNA"/>
</dbReference>
<organism evidence="3 4">
    <name type="scientific">Flagellimonas eckloniae</name>
    <dbReference type="NCBI Taxonomy" id="346185"/>
    <lineage>
        <taxon>Bacteria</taxon>
        <taxon>Pseudomonadati</taxon>
        <taxon>Bacteroidota</taxon>
        <taxon>Flavobacteriia</taxon>
        <taxon>Flavobacteriales</taxon>
        <taxon>Flavobacteriaceae</taxon>
        <taxon>Flagellimonas</taxon>
    </lineage>
</organism>
<gene>
    <name evidence="3" type="ORF">AAY42_01120</name>
</gene>
<dbReference type="GO" id="GO:0003677">
    <property type="term" value="F:DNA binding"/>
    <property type="evidence" value="ECO:0007669"/>
    <property type="project" value="UniProtKB-KW"/>
</dbReference>
<dbReference type="PATRIC" id="fig|1547436.3.peg.229"/>
<evidence type="ECO:0000313" key="3">
    <source>
        <dbReference type="EMBL" id="KQC31541.1"/>
    </source>
</evidence>
<evidence type="ECO:0000259" key="2">
    <source>
        <dbReference type="Pfam" id="PF10543"/>
    </source>
</evidence>
<dbReference type="OrthoDB" id="9816206at2"/>
<proteinExistence type="predicted"/>
<keyword evidence="1" id="KW-0175">Coiled coil</keyword>
<evidence type="ECO:0000256" key="1">
    <source>
        <dbReference type="SAM" id="Coils"/>
    </source>
</evidence>